<dbReference type="OrthoDB" id="9412522at2759"/>
<reference evidence="5" key="1">
    <citation type="submission" date="2025-08" db="UniProtKB">
        <authorList>
            <consortium name="RefSeq"/>
        </authorList>
    </citation>
    <scope>IDENTIFICATION</scope>
    <source>
        <tissue evidence="5">Brain</tissue>
    </source>
</reference>
<feature type="compositionally biased region" description="Pro residues" evidence="2">
    <location>
        <begin position="608"/>
        <end position="618"/>
    </location>
</feature>
<dbReference type="Pfam" id="PF26086">
    <property type="entry name" value="Niban2"/>
    <property type="match status" value="1"/>
</dbReference>
<dbReference type="KEGG" id="mpuf:101692942"/>
<evidence type="ECO:0000256" key="1">
    <source>
        <dbReference type="ARBA" id="ARBA00010251"/>
    </source>
</evidence>
<dbReference type="Gene3D" id="2.30.29.30">
    <property type="entry name" value="Pleckstrin-homology domain (PH domain)/Phosphotyrosine-binding domain (PTB)"/>
    <property type="match status" value="1"/>
</dbReference>
<dbReference type="SMART" id="SM00233">
    <property type="entry name" value="PH"/>
    <property type="match status" value="1"/>
</dbReference>
<dbReference type="PANTHER" id="PTHR14392">
    <property type="entry name" value="NIBAN FAMILY MEMBER"/>
    <property type="match status" value="1"/>
</dbReference>
<dbReference type="AlphaFoldDB" id="A0A8U0SZ82"/>
<keyword evidence="4" id="KW-1185">Reference proteome</keyword>
<organism evidence="4 5">
    <name type="scientific">Mustela putorius furo</name>
    <name type="common">European domestic ferret</name>
    <name type="synonym">Mustela furo</name>
    <dbReference type="NCBI Taxonomy" id="9669"/>
    <lineage>
        <taxon>Eukaryota</taxon>
        <taxon>Metazoa</taxon>
        <taxon>Chordata</taxon>
        <taxon>Craniata</taxon>
        <taxon>Vertebrata</taxon>
        <taxon>Euteleostomi</taxon>
        <taxon>Mammalia</taxon>
        <taxon>Eutheria</taxon>
        <taxon>Laurasiatheria</taxon>
        <taxon>Carnivora</taxon>
        <taxon>Caniformia</taxon>
        <taxon>Musteloidea</taxon>
        <taxon>Mustelidae</taxon>
        <taxon>Mustelinae</taxon>
        <taxon>Mustela</taxon>
    </lineage>
</organism>
<name>A0A8U0SZ82_MUSPF</name>
<dbReference type="InterPro" id="IPR059060">
    <property type="entry name" value="Niban_1/2/3_dom"/>
</dbReference>
<dbReference type="CDD" id="cd23949">
    <property type="entry name" value="Niban-like"/>
    <property type="match status" value="1"/>
</dbReference>
<feature type="domain" description="PH" evidence="3">
    <location>
        <begin position="68"/>
        <end position="196"/>
    </location>
</feature>
<protein>
    <submittedName>
        <fullName evidence="5">Protein Niban 3</fullName>
    </submittedName>
</protein>
<sequence length="618" mass="68786">MGGRPSSPLDKRQQQHLRGQVDTLLRNFLPCYREQLAASVLQQISRELGPREPAGCQLMRSKKLPRVREHRGPLTQLGGHPPRWQPIFCVLRGDGRLEWFSHREEYENGGHPLGSTTLTGYTVLTSQREYLHLLDTLCPVSSGEHTQEESDPLLEMPVNFPLFLQHPFRRHLCFSAATGEAQRAWRLALQGGIRLRGTVLQRSQAPAARAFLDAVRLYRQHQGHFGDDDVTLGSDAEVLTGVLMRKLLPALRAQTLPGLRGARRNRAWAWTELLDAVHAAVLAEASAGLRAFQPEKDELLAVLEKTIRPDVDQILRQRERLAGRLRVEVQRPLESCLHGKVDTQLSLVTQKLLSTMGAVLSAVQTLLAQGMDRLSGHLRGSSSGTQLRKEVYSFGEMPWDPELMQTCYREAERSQGRLRQLVVPFGFFGTRSLMFGAQDLAQQLMADAVATFLQLADQCLTTALDCTQAAQQLEKVRGRVLKKFQSDSGSVQRNFTRGWLLSIFLPFVLHQLEGSCTVELLEFEGDVLAVGSPALTVKGIYKDIVQGVLLQRIDGELKRALGARDVSCILDGCSEAPWDQTAVDEEAEAQRGTRPGQPASGTEVQPLFPLPPPRTFCS</sequence>
<evidence type="ECO:0000313" key="4">
    <source>
        <dbReference type="Proteomes" id="UP000000715"/>
    </source>
</evidence>
<evidence type="ECO:0000313" key="5">
    <source>
        <dbReference type="RefSeq" id="XP_004761076.1"/>
    </source>
</evidence>
<accession>A0A8U0SZ82</accession>
<proteinExistence type="inferred from homology"/>
<evidence type="ECO:0000259" key="3">
    <source>
        <dbReference type="SMART" id="SM00233"/>
    </source>
</evidence>
<dbReference type="PANTHER" id="PTHR14392:SF4">
    <property type="entry name" value="PROTEIN NIBAN 3"/>
    <property type="match status" value="1"/>
</dbReference>
<dbReference type="CTD" id="199786"/>
<dbReference type="InterPro" id="IPR026088">
    <property type="entry name" value="Niban-like"/>
</dbReference>
<dbReference type="Pfam" id="PF26089">
    <property type="entry name" value="PH_Niban2"/>
    <property type="match status" value="1"/>
</dbReference>
<evidence type="ECO:0000256" key="2">
    <source>
        <dbReference type="SAM" id="MobiDB-lite"/>
    </source>
</evidence>
<dbReference type="Proteomes" id="UP000000715">
    <property type="component" value="Unplaced"/>
</dbReference>
<dbReference type="InterPro" id="IPR001849">
    <property type="entry name" value="PH_domain"/>
</dbReference>
<gene>
    <name evidence="5" type="primary">NIBAN3</name>
</gene>
<feature type="region of interest" description="Disordered" evidence="2">
    <location>
        <begin position="582"/>
        <end position="618"/>
    </location>
</feature>
<dbReference type="SUPFAM" id="SSF50729">
    <property type="entry name" value="PH domain-like"/>
    <property type="match status" value="1"/>
</dbReference>
<dbReference type="RefSeq" id="XP_004761076.1">
    <property type="nucleotide sequence ID" value="XM_004761019.3"/>
</dbReference>
<dbReference type="InterPro" id="IPR011993">
    <property type="entry name" value="PH-like_dom_sf"/>
</dbReference>
<comment type="similarity">
    <text evidence="1">Belongs to the Niban family.</text>
</comment>
<dbReference type="GeneID" id="101692942"/>